<protein>
    <submittedName>
        <fullName evidence="1">Uncharacterized protein</fullName>
    </submittedName>
</protein>
<evidence type="ECO:0000313" key="2">
    <source>
        <dbReference type="Proteomes" id="UP000186666"/>
    </source>
</evidence>
<gene>
    <name evidence="1" type="ORF">SAMN05421578_1216</name>
</gene>
<organism evidence="1 2">
    <name type="scientific">Paenibacillus macquariensis</name>
    <dbReference type="NCBI Taxonomy" id="948756"/>
    <lineage>
        <taxon>Bacteria</taxon>
        <taxon>Bacillati</taxon>
        <taxon>Bacillota</taxon>
        <taxon>Bacilli</taxon>
        <taxon>Bacillales</taxon>
        <taxon>Paenibacillaceae</taxon>
        <taxon>Paenibacillus</taxon>
    </lineage>
</organism>
<dbReference type="EMBL" id="FTNK01000021">
    <property type="protein sequence ID" value="SIR58978.1"/>
    <property type="molecule type" value="Genomic_DNA"/>
</dbReference>
<sequence length="73" mass="8351">MLISILLNFVLLVCIINQNFNMFGSKDTIATTYSSFYDSVRKLDGTLDQIDDSTEEMKIIENMYISKVCSKVQ</sequence>
<comment type="caution">
    <text evidence="1">The sequence shown here is derived from an EMBL/GenBank/DDBJ whole genome shotgun (WGS) entry which is preliminary data.</text>
</comment>
<dbReference type="Proteomes" id="UP000186666">
    <property type="component" value="Unassembled WGS sequence"/>
</dbReference>
<name>A0ABY1KF71_9BACL</name>
<keyword evidence="2" id="KW-1185">Reference proteome</keyword>
<reference evidence="1 2" key="1">
    <citation type="submission" date="2017-01" db="EMBL/GenBank/DDBJ databases">
        <authorList>
            <person name="Varghese N."/>
            <person name="Submissions S."/>
        </authorList>
    </citation>
    <scope>NUCLEOTIDE SEQUENCE [LARGE SCALE GENOMIC DNA]</scope>
    <source>
        <strain evidence="1 2">ATCC 23464</strain>
    </source>
</reference>
<accession>A0ABY1KF71</accession>
<proteinExistence type="predicted"/>
<evidence type="ECO:0000313" key="1">
    <source>
        <dbReference type="EMBL" id="SIR58978.1"/>
    </source>
</evidence>